<feature type="region of interest" description="Disordered" evidence="1">
    <location>
        <begin position="1"/>
        <end position="42"/>
    </location>
</feature>
<dbReference type="Gramene" id="VVA13245">
    <property type="protein sequence ID" value="VVA13245"/>
    <property type="gene ID" value="Prudul26B003870"/>
</dbReference>
<dbReference type="InterPro" id="IPR029472">
    <property type="entry name" value="Copia-like_N"/>
</dbReference>
<accession>A0A5E4EC67</accession>
<protein>
    <submittedName>
        <fullName evidence="3">PREDICTED: Retrovirus-related Pol poly from transposon TNT</fullName>
    </submittedName>
</protein>
<organism evidence="3 4">
    <name type="scientific">Prunus dulcis</name>
    <name type="common">Almond</name>
    <name type="synonym">Amygdalus dulcis</name>
    <dbReference type="NCBI Taxonomy" id="3755"/>
    <lineage>
        <taxon>Eukaryota</taxon>
        <taxon>Viridiplantae</taxon>
        <taxon>Streptophyta</taxon>
        <taxon>Embryophyta</taxon>
        <taxon>Tracheophyta</taxon>
        <taxon>Spermatophyta</taxon>
        <taxon>Magnoliopsida</taxon>
        <taxon>eudicotyledons</taxon>
        <taxon>Gunneridae</taxon>
        <taxon>Pentapetalae</taxon>
        <taxon>rosids</taxon>
        <taxon>fabids</taxon>
        <taxon>Rosales</taxon>
        <taxon>Rosaceae</taxon>
        <taxon>Amygdaloideae</taxon>
        <taxon>Amygdaleae</taxon>
        <taxon>Prunus</taxon>
    </lineage>
</organism>
<evidence type="ECO:0000313" key="3">
    <source>
        <dbReference type="EMBL" id="VVA13245.1"/>
    </source>
</evidence>
<dbReference type="EMBL" id="CABIKO010000007">
    <property type="protein sequence ID" value="VVA13245.1"/>
    <property type="molecule type" value="Genomic_DNA"/>
</dbReference>
<dbReference type="AlphaFoldDB" id="A0A5E4EC67"/>
<name>A0A5E4EC67_PRUDU</name>
<dbReference type="PANTHER" id="PTHR37610:SF100">
    <property type="entry name" value="COPIA-LIKE POLYPROTEIN_RETROTRANSPOSON"/>
    <property type="match status" value="1"/>
</dbReference>
<dbReference type="InParanoid" id="A0A5E4EC67"/>
<dbReference type="PANTHER" id="PTHR37610">
    <property type="entry name" value="CCHC-TYPE DOMAIN-CONTAINING PROTEIN"/>
    <property type="match status" value="1"/>
</dbReference>
<dbReference type="Pfam" id="PF14244">
    <property type="entry name" value="Retrotran_gag_3"/>
    <property type="match status" value="1"/>
</dbReference>
<gene>
    <name evidence="3" type="ORF">ALMOND_2B003870</name>
</gene>
<evidence type="ECO:0000313" key="4">
    <source>
        <dbReference type="Proteomes" id="UP000327085"/>
    </source>
</evidence>
<sequence length="105" mass="10856">MEFESQSKGYGISGSRVGSVSAGGSGSASGSGGVPHSNGPPLGREDHLIGLLLVTKRLHGDNYPTWKCSMIIALTAKNKIGFVNDSIKAPSQAKKLVDFVSLGKV</sequence>
<evidence type="ECO:0000256" key="1">
    <source>
        <dbReference type="SAM" id="MobiDB-lite"/>
    </source>
</evidence>
<proteinExistence type="predicted"/>
<reference evidence="4" key="1">
    <citation type="journal article" date="2020" name="Plant J.">
        <title>Transposons played a major role in the diversification between the closely related almond and peach genomes: results from the almond genome sequence.</title>
        <authorList>
            <person name="Alioto T."/>
            <person name="Alexiou K.G."/>
            <person name="Bardil A."/>
            <person name="Barteri F."/>
            <person name="Castanera R."/>
            <person name="Cruz F."/>
            <person name="Dhingra A."/>
            <person name="Duval H."/>
            <person name="Fernandez I Marti A."/>
            <person name="Frias L."/>
            <person name="Galan B."/>
            <person name="Garcia J.L."/>
            <person name="Howad W."/>
            <person name="Gomez-Garrido J."/>
            <person name="Gut M."/>
            <person name="Julca I."/>
            <person name="Morata J."/>
            <person name="Puigdomenech P."/>
            <person name="Ribeca P."/>
            <person name="Rubio Cabetas M.J."/>
            <person name="Vlasova A."/>
            <person name="Wirthensohn M."/>
            <person name="Garcia-Mas J."/>
            <person name="Gabaldon T."/>
            <person name="Casacuberta J.M."/>
            <person name="Arus P."/>
        </authorList>
    </citation>
    <scope>NUCLEOTIDE SEQUENCE [LARGE SCALE GENOMIC DNA]</scope>
    <source>
        <strain evidence="4">cv. Texas</strain>
    </source>
</reference>
<feature type="domain" description="Retrotransposon Copia-like N-terminal" evidence="2">
    <location>
        <begin position="50"/>
        <end position="90"/>
    </location>
</feature>
<evidence type="ECO:0000259" key="2">
    <source>
        <dbReference type="Pfam" id="PF14244"/>
    </source>
</evidence>
<feature type="compositionally biased region" description="Gly residues" evidence="1">
    <location>
        <begin position="21"/>
        <end position="33"/>
    </location>
</feature>
<dbReference type="Proteomes" id="UP000327085">
    <property type="component" value="Chromosome 1"/>
</dbReference>